<reference evidence="1" key="1">
    <citation type="journal article" date="2018" name="PLoS Negl. Trop. Dis.">
        <title>An insight into the salivary gland and fat body transcriptome of Panstrongylus lignarius (Hemiptera: Heteroptera), the main vector of Chagas disease in Peru.</title>
        <authorList>
            <person name="Nevoa J.C."/>
            <person name="Mendes M.T."/>
            <person name="da Silva M.V."/>
            <person name="Soares S.C."/>
            <person name="Oliveira C.J.F."/>
            <person name="Ribeiro J.M.C."/>
        </authorList>
    </citation>
    <scope>NUCLEOTIDE SEQUENCE</scope>
</reference>
<sequence length="68" mass="8030">MIIPLLNIELITFLRTFSFKILPLKETLKSFSNNEITWIRLKVVPLETAQLVKVWILLMTVQLMMLKN</sequence>
<accession>A0A224Y559</accession>
<protein>
    <submittedName>
        <fullName evidence="1">Putative secreted protein</fullName>
    </submittedName>
</protein>
<dbReference type="EMBL" id="GFTR01000106">
    <property type="protein sequence ID" value="JAW16320.1"/>
    <property type="molecule type" value="Transcribed_RNA"/>
</dbReference>
<proteinExistence type="predicted"/>
<organism evidence="1">
    <name type="scientific">Panstrongylus lignarius</name>
    <dbReference type="NCBI Taxonomy" id="156445"/>
    <lineage>
        <taxon>Eukaryota</taxon>
        <taxon>Metazoa</taxon>
        <taxon>Ecdysozoa</taxon>
        <taxon>Arthropoda</taxon>
        <taxon>Hexapoda</taxon>
        <taxon>Insecta</taxon>
        <taxon>Pterygota</taxon>
        <taxon>Neoptera</taxon>
        <taxon>Paraneoptera</taxon>
        <taxon>Hemiptera</taxon>
        <taxon>Heteroptera</taxon>
        <taxon>Panheteroptera</taxon>
        <taxon>Cimicomorpha</taxon>
        <taxon>Reduviidae</taxon>
        <taxon>Triatominae</taxon>
        <taxon>Panstrongylus</taxon>
    </lineage>
</organism>
<dbReference type="AlphaFoldDB" id="A0A224Y559"/>
<name>A0A224Y559_9HEMI</name>
<evidence type="ECO:0000313" key="1">
    <source>
        <dbReference type="EMBL" id="JAW16320.1"/>
    </source>
</evidence>